<organism evidence="3 4">
    <name type="scientific">Anaeramoeba flamelloides</name>
    <dbReference type="NCBI Taxonomy" id="1746091"/>
    <lineage>
        <taxon>Eukaryota</taxon>
        <taxon>Metamonada</taxon>
        <taxon>Anaeramoebidae</taxon>
        <taxon>Anaeramoeba</taxon>
    </lineage>
</organism>
<proteinExistence type="predicted"/>
<sequence>MYADDLILLMKAPLISLKINLERIFEIIKRFGMNPHNKKTKYKKELKDIFYLGIWLEKNTHLEYNFKKVEKSLETLNRLFQQNKLNNGVKITSFKALILSQLYYGLEIFDLKQIDFERIDRFINKSVTNFLQINIHSPRLIYKTEAKIDLARLKKNYCNYKKGSDFQVNTNTSGNQGYPFVATFVCNNNYLITWSSSGQDGNKDNLYAQVFRGSDNSRIGNEFQVNNYTTSTQILPTVAIFSNDRFIITWQSYGQDGDGYGVYAQVFSGSNNSRIGNEFQVNNYTSFYQNNPQVAIFSNDDFIITWHSNLQDGSGSGIYAQVFSGVDNSRIGNEFRVNSYTTNDQNNPQVAIFSNDDFIITWQSYDQDGSGSGIYAQVFNGSDNSKIGNEFQVNNYTTNDQNNPQVAIFSNDNFILTWQSDLQDGSGSGIYAQIFNGSDVSKIGNEFQANNYTTNDQNNPQVAIFSNDNFILAWQSYNGNGSDSGIYAQIFNGTNNSKIGKEFRVNNDSAYSQRNPSVAILNNDQFIITWKNQKLFSSKSLIYAQMFHSHILKIDQQIPNQLFDSQNNSINYQIPKNSFSPQDESITWCASLNNNDDLPNGLHFDSNSRILKGSVSDEDSRKNWLIKITVKDNCNNSISQNFVLNKLSPSTSPSPSPSPSSSIYPPNNIISISNILSINYILFFILILIILVH</sequence>
<dbReference type="InterPro" id="IPR006644">
    <property type="entry name" value="Cadg"/>
</dbReference>
<dbReference type="Pfam" id="PF05345">
    <property type="entry name" value="He_PIG"/>
    <property type="match status" value="1"/>
</dbReference>
<dbReference type="AlphaFoldDB" id="A0AAV7YYS0"/>
<dbReference type="PROSITE" id="PS50878">
    <property type="entry name" value="RT_POL"/>
    <property type="match status" value="1"/>
</dbReference>
<dbReference type="Gene3D" id="2.60.40.10">
    <property type="entry name" value="Immunoglobulins"/>
    <property type="match status" value="1"/>
</dbReference>
<dbReference type="InterPro" id="IPR015919">
    <property type="entry name" value="Cadherin-like_sf"/>
</dbReference>
<evidence type="ECO:0000259" key="2">
    <source>
        <dbReference type="PROSITE" id="PS50878"/>
    </source>
</evidence>
<dbReference type="InterPro" id="IPR013783">
    <property type="entry name" value="Ig-like_fold"/>
</dbReference>
<accession>A0AAV7YYS0</accession>
<gene>
    <name evidence="3" type="ORF">M0812_22825</name>
</gene>
<comment type="caution">
    <text evidence="3">The sequence shown here is derived from an EMBL/GenBank/DDBJ whole genome shotgun (WGS) entry which is preliminary data.</text>
</comment>
<feature type="domain" description="Reverse transcriptase" evidence="2">
    <location>
        <begin position="1"/>
        <end position="56"/>
    </location>
</feature>
<dbReference type="EMBL" id="JANTQA010000047">
    <property type="protein sequence ID" value="KAJ3433856.1"/>
    <property type="molecule type" value="Genomic_DNA"/>
</dbReference>
<dbReference type="GO" id="GO:0005509">
    <property type="term" value="F:calcium ion binding"/>
    <property type="evidence" value="ECO:0007669"/>
    <property type="project" value="InterPro"/>
</dbReference>
<reference evidence="3" key="1">
    <citation type="submission" date="2022-08" db="EMBL/GenBank/DDBJ databases">
        <title>Novel sulphate-reducing endosymbionts in the free-living metamonad Anaeramoeba.</title>
        <authorList>
            <person name="Jerlstrom-Hultqvist J."/>
            <person name="Cepicka I."/>
            <person name="Gallot-Lavallee L."/>
            <person name="Salas-Leiva D."/>
            <person name="Curtis B.A."/>
            <person name="Zahonova K."/>
            <person name="Pipaliya S."/>
            <person name="Dacks J."/>
            <person name="Roger A.J."/>
        </authorList>
    </citation>
    <scope>NUCLEOTIDE SEQUENCE</scope>
    <source>
        <strain evidence="3">Busselton2</strain>
    </source>
</reference>
<dbReference type="Proteomes" id="UP001146793">
    <property type="component" value="Unassembled WGS sequence"/>
</dbReference>
<protein>
    <recommendedName>
        <fullName evidence="2">Reverse transcriptase domain-containing protein</fullName>
    </recommendedName>
</protein>
<keyword evidence="1" id="KW-1133">Transmembrane helix</keyword>
<keyword evidence="1" id="KW-0812">Transmembrane</keyword>
<dbReference type="GO" id="GO:0016020">
    <property type="term" value="C:membrane"/>
    <property type="evidence" value="ECO:0007669"/>
    <property type="project" value="InterPro"/>
</dbReference>
<feature type="transmembrane region" description="Helical" evidence="1">
    <location>
        <begin position="669"/>
        <end position="692"/>
    </location>
</feature>
<evidence type="ECO:0000256" key="1">
    <source>
        <dbReference type="SAM" id="Phobius"/>
    </source>
</evidence>
<dbReference type="InterPro" id="IPR000477">
    <property type="entry name" value="RT_dom"/>
</dbReference>
<dbReference type="SMART" id="SM00736">
    <property type="entry name" value="CADG"/>
    <property type="match status" value="1"/>
</dbReference>
<name>A0AAV7YYS0_9EUKA</name>
<dbReference type="SUPFAM" id="SSF49313">
    <property type="entry name" value="Cadherin-like"/>
    <property type="match status" value="1"/>
</dbReference>
<evidence type="ECO:0000313" key="4">
    <source>
        <dbReference type="Proteomes" id="UP001146793"/>
    </source>
</evidence>
<evidence type="ECO:0000313" key="3">
    <source>
        <dbReference type="EMBL" id="KAJ3433856.1"/>
    </source>
</evidence>
<keyword evidence="1" id="KW-0472">Membrane</keyword>